<gene>
    <name evidence="1" type="ORF">LHA35_28165</name>
</gene>
<dbReference type="AlphaFoldDB" id="A0A9X1LDU0"/>
<sequence>MTIADMLRKLRQSLVTRRGQLIAALMQRSASPELEHGLVRIQRRIAAVRAALARDTAAGARQAALTRARAERQRLRW</sequence>
<reference evidence="1" key="1">
    <citation type="submission" date="2021-10" db="EMBL/GenBank/DDBJ databases">
        <title>Roseicella aerolatum sp. nov., isolated from aerosols of e-waste dismantling site.</title>
        <authorList>
            <person name="Qin T."/>
        </authorList>
    </citation>
    <scope>NUCLEOTIDE SEQUENCE</scope>
    <source>
        <strain evidence="1">GB24</strain>
    </source>
</reference>
<evidence type="ECO:0000313" key="2">
    <source>
        <dbReference type="Proteomes" id="UP001139311"/>
    </source>
</evidence>
<dbReference type="Proteomes" id="UP001139311">
    <property type="component" value="Unassembled WGS sequence"/>
</dbReference>
<keyword evidence="2" id="KW-1185">Reference proteome</keyword>
<name>A0A9X1LDU0_9PROT</name>
<organism evidence="1 2">
    <name type="scientific">Roseicella aerolata</name>
    <dbReference type="NCBI Taxonomy" id="2883479"/>
    <lineage>
        <taxon>Bacteria</taxon>
        <taxon>Pseudomonadati</taxon>
        <taxon>Pseudomonadota</taxon>
        <taxon>Alphaproteobacteria</taxon>
        <taxon>Acetobacterales</taxon>
        <taxon>Roseomonadaceae</taxon>
        <taxon>Roseicella</taxon>
    </lineage>
</organism>
<evidence type="ECO:0000313" key="1">
    <source>
        <dbReference type="EMBL" id="MCB4825578.1"/>
    </source>
</evidence>
<dbReference type="RefSeq" id="WP_226615038.1">
    <property type="nucleotide sequence ID" value="NZ_JAJAQI010000136.1"/>
</dbReference>
<protein>
    <submittedName>
        <fullName evidence="1">Uncharacterized protein</fullName>
    </submittedName>
</protein>
<comment type="caution">
    <text evidence="1">The sequence shown here is derived from an EMBL/GenBank/DDBJ whole genome shotgun (WGS) entry which is preliminary data.</text>
</comment>
<proteinExistence type="predicted"/>
<accession>A0A9X1LDU0</accession>
<dbReference type="EMBL" id="JAJAQI010000136">
    <property type="protein sequence ID" value="MCB4825578.1"/>
    <property type="molecule type" value="Genomic_DNA"/>
</dbReference>